<protein>
    <submittedName>
        <fullName evidence="3">Uncharacterized protein</fullName>
    </submittedName>
</protein>
<accession>A0AAP0RE09</accession>
<evidence type="ECO:0000313" key="4">
    <source>
        <dbReference type="Proteomes" id="UP001415857"/>
    </source>
</evidence>
<dbReference type="Proteomes" id="UP001415857">
    <property type="component" value="Unassembled WGS sequence"/>
</dbReference>
<dbReference type="AlphaFoldDB" id="A0AAP0RE09"/>
<gene>
    <name evidence="3" type="ORF">L1049_005591</name>
</gene>
<keyword evidence="4" id="KW-1185">Reference proteome</keyword>
<dbReference type="EMBL" id="JBBPBK010000010">
    <property type="protein sequence ID" value="KAK9276060.1"/>
    <property type="molecule type" value="Genomic_DNA"/>
</dbReference>
<name>A0AAP0RE09_LIQFO</name>
<reference evidence="3 4" key="1">
    <citation type="journal article" date="2024" name="Plant J.">
        <title>Genome sequences and population genomics reveal climatic adaptation and genomic divergence between two closely related sweetgum species.</title>
        <authorList>
            <person name="Xu W.Q."/>
            <person name="Ren C.Q."/>
            <person name="Zhang X.Y."/>
            <person name="Comes H.P."/>
            <person name="Liu X.H."/>
            <person name="Li Y.G."/>
            <person name="Kettle C.J."/>
            <person name="Jalonen R."/>
            <person name="Gaisberger H."/>
            <person name="Ma Y.Z."/>
            <person name="Qiu Y.X."/>
        </authorList>
    </citation>
    <scope>NUCLEOTIDE SEQUENCE [LARGE SCALE GENOMIC DNA]</scope>
    <source>
        <strain evidence="3">Hangzhou</strain>
    </source>
</reference>
<comment type="caution">
    <text evidence="3">The sequence shown here is derived from an EMBL/GenBank/DDBJ whole genome shotgun (WGS) entry which is preliminary data.</text>
</comment>
<keyword evidence="1" id="KW-0175">Coiled coil</keyword>
<evidence type="ECO:0000313" key="3">
    <source>
        <dbReference type="EMBL" id="KAK9276060.1"/>
    </source>
</evidence>
<feature type="coiled-coil region" evidence="1">
    <location>
        <begin position="52"/>
        <end position="83"/>
    </location>
</feature>
<evidence type="ECO:0000256" key="2">
    <source>
        <dbReference type="SAM" id="MobiDB-lite"/>
    </source>
</evidence>
<dbReference type="PANTHER" id="PTHR35692:SF5">
    <property type="entry name" value="REMORIN C-TERMINAL DOMAIN-CONTAINING PROTEIN"/>
    <property type="match status" value="1"/>
</dbReference>
<dbReference type="PANTHER" id="PTHR35692">
    <property type="entry name" value="F26F24.11"/>
    <property type="match status" value="1"/>
</dbReference>
<feature type="region of interest" description="Disordered" evidence="2">
    <location>
        <begin position="19"/>
        <end position="42"/>
    </location>
</feature>
<organism evidence="3 4">
    <name type="scientific">Liquidambar formosana</name>
    <name type="common">Formosan gum</name>
    <dbReference type="NCBI Taxonomy" id="63359"/>
    <lineage>
        <taxon>Eukaryota</taxon>
        <taxon>Viridiplantae</taxon>
        <taxon>Streptophyta</taxon>
        <taxon>Embryophyta</taxon>
        <taxon>Tracheophyta</taxon>
        <taxon>Spermatophyta</taxon>
        <taxon>Magnoliopsida</taxon>
        <taxon>eudicotyledons</taxon>
        <taxon>Gunneridae</taxon>
        <taxon>Pentapetalae</taxon>
        <taxon>Saxifragales</taxon>
        <taxon>Altingiaceae</taxon>
        <taxon>Liquidambar</taxon>
    </lineage>
</organism>
<evidence type="ECO:0000256" key="1">
    <source>
        <dbReference type="SAM" id="Coils"/>
    </source>
</evidence>
<proteinExistence type="predicted"/>
<sequence length="104" mass="12134">MGSQSTSRQICCFCFSSNPKTSDRKKKKKSIDEEKDWGTSEQILSDMSTFSVREQERRLEKAMKEEERVSKEAERVVEWVKQESARMDVSKFKGLLSDDDETIK</sequence>